<gene>
    <name evidence="1" type="ORF">SCUD_LOCUS3532</name>
</gene>
<reference evidence="3" key="1">
    <citation type="submission" date="2016-06" db="UniProtKB">
        <authorList>
            <consortium name="WormBaseParasite"/>
        </authorList>
    </citation>
    <scope>IDENTIFICATION</scope>
</reference>
<dbReference type="EMBL" id="UZAK01004046">
    <property type="protein sequence ID" value="VDO82600.1"/>
    <property type="molecule type" value="Genomic_DNA"/>
</dbReference>
<keyword evidence="2" id="KW-1185">Reference proteome</keyword>
<evidence type="ECO:0000313" key="2">
    <source>
        <dbReference type="Proteomes" id="UP000279833"/>
    </source>
</evidence>
<name>A0A183JLF1_9TREM</name>
<dbReference type="Proteomes" id="UP000279833">
    <property type="component" value="Unassembled WGS sequence"/>
</dbReference>
<reference evidence="1 2" key="2">
    <citation type="submission" date="2018-11" db="EMBL/GenBank/DDBJ databases">
        <authorList>
            <consortium name="Pathogen Informatics"/>
        </authorList>
    </citation>
    <scope>NUCLEOTIDE SEQUENCE [LARGE SCALE GENOMIC DNA]</scope>
    <source>
        <strain evidence="1">Dakar</strain>
        <strain evidence="2">Dakar, Senegal</strain>
    </source>
</reference>
<accession>A0A183JLF1</accession>
<protein>
    <submittedName>
        <fullName evidence="1 3">Uncharacterized protein</fullName>
    </submittedName>
</protein>
<evidence type="ECO:0000313" key="1">
    <source>
        <dbReference type="EMBL" id="VDO82600.1"/>
    </source>
</evidence>
<evidence type="ECO:0000313" key="3">
    <source>
        <dbReference type="WBParaSite" id="SCUD_0000353201-mRNA-1"/>
    </source>
</evidence>
<proteinExistence type="predicted"/>
<dbReference type="AlphaFoldDB" id="A0A183JLF1"/>
<dbReference type="WBParaSite" id="SCUD_0000353201-mRNA-1">
    <property type="protein sequence ID" value="SCUD_0000353201-mRNA-1"/>
    <property type="gene ID" value="SCUD_0000353201"/>
</dbReference>
<sequence>MKLLLKRKDCQLHQNKSVVQRYHNVELIYMLH</sequence>
<organism evidence="3">
    <name type="scientific">Schistosoma curassoni</name>
    <dbReference type="NCBI Taxonomy" id="6186"/>
    <lineage>
        <taxon>Eukaryota</taxon>
        <taxon>Metazoa</taxon>
        <taxon>Spiralia</taxon>
        <taxon>Lophotrochozoa</taxon>
        <taxon>Platyhelminthes</taxon>
        <taxon>Trematoda</taxon>
        <taxon>Digenea</taxon>
        <taxon>Strigeidida</taxon>
        <taxon>Schistosomatoidea</taxon>
        <taxon>Schistosomatidae</taxon>
        <taxon>Schistosoma</taxon>
    </lineage>
</organism>